<dbReference type="STRING" id="1077348.A0A2G8RXD3"/>
<comment type="caution">
    <text evidence="1">The sequence shown here is derived from an EMBL/GenBank/DDBJ whole genome shotgun (WGS) entry which is preliminary data.</text>
</comment>
<dbReference type="OrthoDB" id="2757090at2759"/>
<name>A0A2G8RXD3_9APHY</name>
<evidence type="ECO:0000313" key="1">
    <source>
        <dbReference type="EMBL" id="PIL26176.1"/>
    </source>
</evidence>
<proteinExistence type="predicted"/>
<dbReference type="AlphaFoldDB" id="A0A2G8RXD3"/>
<gene>
    <name evidence="1" type="ORF">GSI_11931</name>
</gene>
<keyword evidence="2" id="KW-1185">Reference proteome</keyword>
<dbReference type="Proteomes" id="UP000230002">
    <property type="component" value="Unassembled WGS sequence"/>
</dbReference>
<reference evidence="1 2" key="1">
    <citation type="journal article" date="2015" name="Sci. Rep.">
        <title>Chromosome-level genome map provides insights into diverse defense mechanisms in the medicinal fungus Ganoderma sinense.</title>
        <authorList>
            <person name="Zhu Y."/>
            <person name="Xu J."/>
            <person name="Sun C."/>
            <person name="Zhou S."/>
            <person name="Xu H."/>
            <person name="Nelson D.R."/>
            <person name="Qian J."/>
            <person name="Song J."/>
            <person name="Luo H."/>
            <person name="Xiang L."/>
            <person name="Li Y."/>
            <person name="Xu Z."/>
            <person name="Ji A."/>
            <person name="Wang L."/>
            <person name="Lu S."/>
            <person name="Hayward A."/>
            <person name="Sun W."/>
            <person name="Li X."/>
            <person name="Schwartz D.C."/>
            <person name="Wang Y."/>
            <person name="Chen S."/>
        </authorList>
    </citation>
    <scope>NUCLEOTIDE SEQUENCE [LARGE SCALE GENOMIC DNA]</scope>
    <source>
        <strain evidence="1 2">ZZ0214-1</strain>
    </source>
</reference>
<sequence length="357" mass="39822">MLNRPWNIYAEELFPLGYGHPLWYAEANFTTGRQVLVGDIGILHESQFRPLFNTLKPGDDPLNQGNVPDSFQPLALPSGITRTDLLTQPILVSEGITLQGETNDPTAGHRWTFRSHADAGAVLVQDPPGVADALDVRTARPAIINYMRENLDAWRSPAYVQQSEIGDRDILFVCGTVKTTRWGTAAVRDRDFRGREGRVSGDLAWSNNRAFYVEHVLWDYTMTGPLYRAGGPRPEGASQCLFMHYFKMKRFGAASGDDLVESRGRPIRMGGYIVERCPSTPPPEMDYDPVNCLLDYILKNSEAPFAAASDMDVTDLFRGQPFPKLDQLPRAIKRASPRIEIDEHDVGTISIAHAPVH</sequence>
<evidence type="ECO:0000313" key="2">
    <source>
        <dbReference type="Proteomes" id="UP000230002"/>
    </source>
</evidence>
<protein>
    <submittedName>
        <fullName evidence="1">Uncharacterized protein</fullName>
    </submittedName>
</protein>
<dbReference type="EMBL" id="AYKW01000045">
    <property type="protein sequence ID" value="PIL26176.1"/>
    <property type="molecule type" value="Genomic_DNA"/>
</dbReference>
<organism evidence="1 2">
    <name type="scientific">Ganoderma sinense ZZ0214-1</name>
    <dbReference type="NCBI Taxonomy" id="1077348"/>
    <lineage>
        <taxon>Eukaryota</taxon>
        <taxon>Fungi</taxon>
        <taxon>Dikarya</taxon>
        <taxon>Basidiomycota</taxon>
        <taxon>Agaricomycotina</taxon>
        <taxon>Agaricomycetes</taxon>
        <taxon>Polyporales</taxon>
        <taxon>Polyporaceae</taxon>
        <taxon>Ganoderma</taxon>
    </lineage>
</organism>
<accession>A0A2G8RXD3</accession>